<sequence length="377" mass="44567">METINEKKTIQDLPEEIIEKILKSVESLKAAALTCKRWNEISSKMCWKLKLKFENKMKEEPWVDVLLKSNRNFMSIWCDGYIETKNIRLMKIFEKHGGKLQKLVMYCGKFHDFKIFCDALSFMPNLKEVTFMFSKFEGRFANNFSEDYLPHLQKLETLNLAGSDFELMKYFNKTQINSFEIVEYGKEQSMELPLEFLTNRNNLKSLKLKSFNNSGWLISKFFKISFAIENIPFKLKELSLDFKEKETLNDSNILKFLEFHSDTVEKLGVGCKLPDFVFEFIFAKFKRLTSLTFFGEGLPNDLPLYERLYINTSIKIISFSVYAMSEISINALKEFFKHVPNVEKLRILENCQENLSNVKCLRLYDENFDDDEIWYDI</sequence>
<name>A0A1J1IHG8_9DIPT</name>
<feature type="domain" description="F-box" evidence="1">
    <location>
        <begin position="10"/>
        <end position="44"/>
    </location>
</feature>
<gene>
    <name evidence="2" type="ORF">CLUMA_CG012959</name>
</gene>
<reference evidence="2 3" key="1">
    <citation type="submission" date="2015-04" db="EMBL/GenBank/DDBJ databases">
        <authorList>
            <person name="Syromyatnikov M.Y."/>
            <person name="Popov V.N."/>
        </authorList>
    </citation>
    <scope>NUCLEOTIDE SEQUENCE [LARGE SCALE GENOMIC DNA]</scope>
</reference>
<dbReference type="InterPro" id="IPR001810">
    <property type="entry name" value="F-box_dom"/>
</dbReference>
<dbReference type="InterPro" id="IPR032675">
    <property type="entry name" value="LRR_dom_sf"/>
</dbReference>
<dbReference type="InterPro" id="IPR036047">
    <property type="entry name" value="F-box-like_dom_sf"/>
</dbReference>
<dbReference type="Gene3D" id="1.20.1280.50">
    <property type="match status" value="1"/>
</dbReference>
<dbReference type="Proteomes" id="UP000183832">
    <property type="component" value="Unassembled WGS sequence"/>
</dbReference>
<accession>A0A1J1IHG8</accession>
<dbReference type="Gene3D" id="3.80.10.10">
    <property type="entry name" value="Ribonuclease Inhibitor"/>
    <property type="match status" value="1"/>
</dbReference>
<proteinExistence type="predicted"/>
<evidence type="ECO:0000313" key="3">
    <source>
        <dbReference type="Proteomes" id="UP000183832"/>
    </source>
</evidence>
<keyword evidence="3" id="KW-1185">Reference proteome</keyword>
<dbReference type="SUPFAM" id="SSF81383">
    <property type="entry name" value="F-box domain"/>
    <property type="match status" value="1"/>
</dbReference>
<evidence type="ECO:0000259" key="1">
    <source>
        <dbReference type="Pfam" id="PF12937"/>
    </source>
</evidence>
<dbReference type="CDD" id="cd09917">
    <property type="entry name" value="F-box_SF"/>
    <property type="match status" value="1"/>
</dbReference>
<dbReference type="SUPFAM" id="SSF52047">
    <property type="entry name" value="RNI-like"/>
    <property type="match status" value="1"/>
</dbReference>
<dbReference type="Pfam" id="PF12937">
    <property type="entry name" value="F-box-like"/>
    <property type="match status" value="1"/>
</dbReference>
<dbReference type="OrthoDB" id="7777012at2759"/>
<organism evidence="2 3">
    <name type="scientific">Clunio marinus</name>
    <dbReference type="NCBI Taxonomy" id="568069"/>
    <lineage>
        <taxon>Eukaryota</taxon>
        <taxon>Metazoa</taxon>
        <taxon>Ecdysozoa</taxon>
        <taxon>Arthropoda</taxon>
        <taxon>Hexapoda</taxon>
        <taxon>Insecta</taxon>
        <taxon>Pterygota</taxon>
        <taxon>Neoptera</taxon>
        <taxon>Endopterygota</taxon>
        <taxon>Diptera</taxon>
        <taxon>Nematocera</taxon>
        <taxon>Chironomoidea</taxon>
        <taxon>Chironomidae</taxon>
        <taxon>Clunio</taxon>
    </lineage>
</organism>
<protein>
    <submittedName>
        <fullName evidence="2">CLUMA_CG012959, isoform A</fullName>
    </submittedName>
</protein>
<evidence type="ECO:0000313" key="2">
    <source>
        <dbReference type="EMBL" id="CRK99648.1"/>
    </source>
</evidence>
<dbReference type="AlphaFoldDB" id="A0A1J1IHG8"/>
<dbReference type="EMBL" id="CVRI01000051">
    <property type="protein sequence ID" value="CRK99648.1"/>
    <property type="molecule type" value="Genomic_DNA"/>
</dbReference>